<dbReference type="EC" id="3.1.4.3" evidence="2"/>
<dbReference type="GO" id="GO:0009395">
    <property type="term" value="P:phospholipid catabolic process"/>
    <property type="evidence" value="ECO:0007669"/>
    <property type="project" value="TreeGrafter"/>
</dbReference>
<dbReference type="Pfam" id="PF04185">
    <property type="entry name" value="Phosphoesterase"/>
    <property type="match status" value="1"/>
</dbReference>
<dbReference type="PANTHER" id="PTHR31956:SF1">
    <property type="entry name" value="NON-SPECIFIC PHOSPHOLIPASE C1"/>
    <property type="match status" value="1"/>
</dbReference>
<dbReference type="Proteomes" id="UP000381693">
    <property type="component" value="Unassembled WGS sequence"/>
</dbReference>
<dbReference type="GO" id="GO:0034480">
    <property type="term" value="F:phosphatidylcholine phospholipase C activity"/>
    <property type="evidence" value="ECO:0007669"/>
    <property type="project" value="UniProtKB-EC"/>
</dbReference>
<dbReference type="RefSeq" id="WP_142525893.1">
    <property type="nucleotide sequence ID" value="NZ_CABFUZ020000222.1"/>
</dbReference>
<keyword evidence="3" id="KW-1185">Reference proteome</keyword>
<evidence type="ECO:0000313" key="2">
    <source>
        <dbReference type="EMBL" id="VVM08116.1"/>
    </source>
</evidence>
<sequence>MDGLDGRIEHIVVLMLENRSFDNLLGRLYAKSPQYDGLSGEETNPLFLHGIEQTVKAWCTGTTDFAQMTIPAPDPGELWTDMNEQIFGRGIAAGRQVPLMNGFVENYAKQPGSPDPRKIMHYFLPEQVPVLSHLAKAFAVCDQWYASAPCQTWPNRFFVHCGTANGYENNWPLHFPYLMPTIFERLSQKKELANPWKVYFHDFPQSLTLSQLWPHLDNFQPYGDAFAQDAARDQLPAYSFLEPRYFPELQLPNDEHPPHDVTLGEQLIADVYNTLRKAPAWTKTLLVITFDEHGGCYDHAPPPLAVPPDSRPSVPFAFDRYGVRVPTVLVSPYIAAGTILRAVPDGRPPHEGPPYPYDHTSILATLRKCFALGEPLTRRDAVAPDFADVLSLERPANGGPQYVVPRPYEGTNDDLQRALQAPLNDFQEALRVAAAHLPDLRSCVSIENRIAQIQRHIEKLAGGFTPPIPYQTTPVEALALIREKLDSFLGRSRPF</sequence>
<protein>
    <submittedName>
        <fullName evidence="2">Phospholipase C</fullName>
        <ecNumber evidence="2">3.1.4.3</ecNumber>
    </submittedName>
</protein>
<evidence type="ECO:0000313" key="3">
    <source>
        <dbReference type="Proteomes" id="UP000381693"/>
    </source>
</evidence>
<dbReference type="PANTHER" id="PTHR31956">
    <property type="entry name" value="NON-SPECIFIC PHOSPHOLIPASE C4-RELATED"/>
    <property type="match status" value="1"/>
</dbReference>
<dbReference type="EMBL" id="CABFUZ020000222">
    <property type="protein sequence ID" value="VVM08116.1"/>
    <property type="molecule type" value="Genomic_DNA"/>
</dbReference>
<dbReference type="AlphaFoldDB" id="A0A5E6MQU7"/>
<organism evidence="2 3">
    <name type="scientific">Methylacidimicrobium cyclopophantes</name>
    <dbReference type="NCBI Taxonomy" id="1041766"/>
    <lineage>
        <taxon>Bacteria</taxon>
        <taxon>Pseudomonadati</taxon>
        <taxon>Verrucomicrobiota</taxon>
        <taxon>Methylacidimicrobium</taxon>
    </lineage>
</organism>
<dbReference type="OrthoDB" id="980947at2"/>
<dbReference type="Gene3D" id="3.40.720.10">
    <property type="entry name" value="Alkaline Phosphatase, subunit A"/>
    <property type="match status" value="2"/>
</dbReference>
<dbReference type="InterPro" id="IPR017850">
    <property type="entry name" value="Alkaline_phosphatase_core_sf"/>
</dbReference>
<name>A0A5E6MQU7_9BACT</name>
<evidence type="ECO:0000256" key="1">
    <source>
        <dbReference type="ARBA" id="ARBA00022801"/>
    </source>
</evidence>
<dbReference type="InterPro" id="IPR007312">
    <property type="entry name" value="Phosphoesterase"/>
</dbReference>
<accession>A0A5E6MQU7</accession>
<keyword evidence="1 2" id="KW-0378">Hydrolase</keyword>
<gene>
    <name evidence="2" type="primary">plc</name>
    <name evidence="2" type="ORF">MAMC_01984</name>
</gene>
<reference evidence="2" key="1">
    <citation type="submission" date="2019-09" db="EMBL/GenBank/DDBJ databases">
        <authorList>
            <person name="Cremers G."/>
        </authorList>
    </citation>
    <scope>NUCLEOTIDE SEQUENCE [LARGE SCALE GENOMIC DNA]</scope>
    <source>
        <strain evidence="2">3B</strain>
    </source>
</reference>
<proteinExistence type="predicted"/>
<comment type="caution">
    <text evidence="2">The sequence shown here is derived from an EMBL/GenBank/DDBJ whole genome shotgun (WGS) entry which is preliminary data.</text>
</comment>